<dbReference type="PANTHER" id="PTHR46015">
    <property type="entry name" value="ZGC:172121"/>
    <property type="match status" value="1"/>
</dbReference>
<evidence type="ECO:0000256" key="2">
    <source>
        <dbReference type="ARBA" id="ARBA00022679"/>
    </source>
</evidence>
<evidence type="ECO:0000259" key="6">
    <source>
        <dbReference type="PROSITE" id="PS50970"/>
    </source>
</evidence>
<keyword evidence="8" id="KW-1185">Reference proteome</keyword>
<accession>A0A2A9M3X4</accession>
<dbReference type="OrthoDB" id="261426at2759"/>
<dbReference type="GO" id="GO:0033528">
    <property type="term" value="P:S-methylmethionine cycle"/>
    <property type="evidence" value="ECO:0007669"/>
    <property type="project" value="TreeGrafter"/>
</dbReference>
<feature type="binding site" evidence="5">
    <location>
        <position position="279"/>
    </location>
    <ligand>
        <name>Zn(2+)</name>
        <dbReference type="ChEBI" id="CHEBI:29105"/>
    </ligand>
</feature>
<protein>
    <submittedName>
        <fullName evidence="7">Homocysteine s-methyltransferase domain-containing protein</fullName>
    </submittedName>
</protein>
<dbReference type="GO" id="GO:0008270">
    <property type="term" value="F:zinc ion binding"/>
    <property type="evidence" value="ECO:0007669"/>
    <property type="project" value="InterPro"/>
</dbReference>
<reference evidence="7 8" key="1">
    <citation type="submission" date="2017-09" db="EMBL/GenBank/DDBJ databases">
        <title>Genome sequencing of Besnoitia besnoiti strain Bb-Ger1.</title>
        <authorList>
            <person name="Schares G."/>
            <person name="Venepally P."/>
            <person name="Lorenzi H.A."/>
        </authorList>
    </citation>
    <scope>NUCLEOTIDE SEQUENCE [LARGE SCALE GENOMIC DNA]</scope>
    <source>
        <strain evidence="7 8">Bb-Ger1</strain>
    </source>
</reference>
<dbReference type="GO" id="GO:0032259">
    <property type="term" value="P:methylation"/>
    <property type="evidence" value="ECO:0007669"/>
    <property type="project" value="UniProtKB-KW"/>
</dbReference>
<dbReference type="InterPro" id="IPR017226">
    <property type="entry name" value="BHMT-like"/>
</dbReference>
<proteinExistence type="predicted"/>
<dbReference type="GO" id="GO:0008898">
    <property type="term" value="F:S-adenosylmethionine-homocysteine S-methyltransferase activity"/>
    <property type="evidence" value="ECO:0007669"/>
    <property type="project" value="TreeGrafter"/>
</dbReference>
<dbReference type="InterPro" id="IPR051486">
    <property type="entry name" value="Hcy_S-methyltransferase"/>
</dbReference>
<dbReference type="KEGG" id="bbes:BESB_083870"/>
<feature type="binding site" evidence="5">
    <location>
        <position position="395"/>
    </location>
    <ligand>
        <name>Zn(2+)</name>
        <dbReference type="ChEBI" id="CHEBI:29105"/>
    </ligand>
</feature>
<keyword evidence="2 5" id="KW-0808">Transferase</keyword>
<dbReference type="STRING" id="94643.A0A2A9M3X4"/>
<name>A0A2A9M3X4_BESBE</name>
<keyword evidence="3 5" id="KW-0479">Metal-binding</keyword>
<dbReference type="SUPFAM" id="SSF82282">
    <property type="entry name" value="Homocysteine S-methyltransferase"/>
    <property type="match status" value="1"/>
</dbReference>
<dbReference type="InterPro" id="IPR003726">
    <property type="entry name" value="HCY_dom"/>
</dbReference>
<dbReference type="GeneID" id="40313313"/>
<comment type="caution">
    <text evidence="7">The sequence shown here is derived from an EMBL/GenBank/DDBJ whole genome shotgun (WGS) entry which is preliminary data.</text>
</comment>
<dbReference type="AlphaFoldDB" id="A0A2A9M3X4"/>
<feature type="domain" description="Hcy-binding" evidence="6">
    <location>
        <begin position="1"/>
        <end position="409"/>
    </location>
</feature>
<dbReference type="PROSITE" id="PS50970">
    <property type="entry name" value="HCY"/>
    <property type="match status" value="1"/>
</dbReference>
<dbReference type="VEuPathDB" id="ToxoDB:BESB_083870"/>
<keyword evidence="1 5" id="KW-0489">Methyltransferase</keyword>
<dbReference type="PANTHER" id="PTHR46015:SF1">
    <property type="entry name" value="HOMOCYSTEINE S-METHYLTRANSFERASE-LIKE ISOFORM 1"/>
    <property type="match status" value="1"/>
</dbReference>
<organism evidence="7 8">
    <name type="scientific">Besnoitia besnoiti</name>
    <name type="common">Apicomplexan protozoan</name>
    <dbReference type="NCBI Taxonomy" id="94643"/>
    <lineage>
        <taxon>Eukaryota</taxon>
        <taxon>Sar</taxon>
        <taxon>Alveolata</taxon>
        <taxon>Apicomplexa</taxon>
        <taxon>Conoidasida</taxon>
        <taxon>Coccidia</taxon>
        <taxon>Eucoccidiorida</taxon>
        <taxon>Eimeriorina</taxon>
        <taxon>Sarcocystidae</taxon>
        <taxon>Besnoitia</taxon>
    </lineage>
</organism>
<evidence type="ECO:0000313" key="7">
    <source>
        <dbReference type="EMBL" id="PFH33188.1"/>
    </source>
</evidence>
<dbReference type="Gene3D" id="3.20.20.330">
    <property type="entry name" value="Homocysteine-binding-like domain"/>
    <property type="match status" value="1"/>
</dbReference>
<sequence length="415" mass="44145">MAETGFSDKEIILLDGGLGTHLRALGAEFKGDPLWASRAVISSPELVRRAHFDFFKAGADVAITATYQASLSGFAHMGLPPSKAAEYVQLAIILADEARQLVASGALPAGSVDEEKENLAHSGPEGRSTSCAGACELCEAESDRFSDERVSEQKLRKRKVIVSNGSYGASLGGGAEYRGNYGVSEAALKDYHRWRLQAAMQVEHLIGGVVFETVPESCEAKAIVSLLREFPAFRGRSWLAFTCKSGTELASGEDFRSVVADVLREDAPHSSISGIGVNCSPTSATIPLLCTPPLLDAVAPALEKTRDPRSCHVLCYPNNEPRHHHEGETAAGIQDLVERSPCLCAAAAKPCDGQTHSLGPTSRCPHHLAETVHHPLARRVPAWLEGGVTAVGGCCGTSPEDLRAIHAVLQRLGAR</sequence>
<comment type="cofactor">
    <cofactor evidence="5">
        <name>Zn(2+)</name>
        <dbReference type="ChEBI" id="CHEBI:29105"/>
    </cofactor>
</comment>
<dbReference type="GO" id="GO:0009086">
    <property type="term" value="P:methionine biosynthetic process"/>
    <property type="evidence" value="ECO:0007669"/>
    <property type="project" value="InterPro"/>
</dbReference>
<dbReference type="RefSeq" id="XP_029217197.1">
    <property type="nucleotide sequence ID" value="XM_029366737.1"/>
</dbReference>
<dbReference type="PIRSF" id="PIRSF037505">
    <property type="entry name" value="Betaine_HMT"/>
    <property type="match status" value="1"/>
</dbReference>
<feature type="binding site" evidence="5">
    <location>
        <position position="394"/>
    </location>
    <ligand>
        <name>Zn(2+)</name>
        <dbReference type="ChEBI" id="CHEBI:29105"/>
    </ligand>
</feature>
<dbReference type="Proteomes" id="UP000224006">
    <property type="component" value="Chromosome VIII"/>
</dbReference>
<evidence type="ECO:0000256" key="5">
    <source>
        <dbReference type="PROSITE-ProRule" id="PRU00333"/>
    </source>
</evidence>
<evidence type="ECO:0000256" key="1">
    <source>
        <dbReference type="ARBA" id="ARBA00022603"/>
    </source>
</evidence>
<evidence type="ECO:0000313" key="8">
    <source>
        <dbReference type="Proteomes" id="UP000224006"/>
    </source>
</evidence>
<gene>
    <name evidence="7" type="ORF">BESB_083870</name>
</gene>
<keyword evidence="4 5" id="KW-0862">Zinc</keyword>
<dbReference type="EMBL" id="NWUJ01000009">
    <property type="protein sequence ID" value="PFH33188.1"/>
    <property type="molecule type" value="Genomic_DNA"/>
</dbReference>
<evidence type="ECO:0000256" key="3">
    <source>
        <dbReference type="ARBA" id="ARBA00022723"/>
    </source>
</evidence>
<dbReference type="InterPro" id="IPR036589">
    <property type="entry name" value="HCY_dom_sf"/>
</dbReference>
<dbReference type="Pfam" id="PF02574">
    <property type="entry name" value="S-methyl_trans"/>
    <property type="match status" value="1"/>
</dbReference>
<evidence type="ECO:0000256" key="4">
    <source>
        <dbReference type="ARBA" id="ARBA00022833"/>
    </source>
</evidence>